<dbReference type="EMBL" id="MFMQ01000029">
    <property type="protein sequence ID" value="OGG91918.1"/>
    <property type="molecule type" value="Genomic_DNA"/>
</dbReference>
<sequence length="97" mass="11249">MKQIRKVGIIRQRGQFTIPDAIRDAAVWLKENGAVVITLVTPTRLEIEPLKEGNGKVVQETTDWETIWKRMEEVRKLPGKYKGSLSEFIISDRQTRR</sequence>
<dbReference type="AlphaFoldDB" id="A0A1F6G1A6"/>
<accession>A0A1F6G1A6</accession>
<name>A0A1F6G1A6_9BACT</name>
<gene>
    <name evidence="1" type="ORF">A3H16_02720</name>
</gene>
<organism evidence="1 2">
    <name type="scientific">Candidatus Kaiserbacteria bacterium RIFCSPLOWO2_12_FULL_53_8</name>
    <dbReference type="NCBI Taxonomy" id="1798529"/>
    <lineage>
        <taxon>Bacteria</taxon>
        <taxon>Candidatus Kaiseribacteriota</taxon>
    </lineage>
</organism>
<protein>
    <submittedName>
        <fullName evidence="1">Uncharacterized protein</fullName>
    </submittedName>
</protein>
<evidence type="ECO:0000313" key="1">
    <source>
        <dbReference type="EMBL" id="OGG91918.1"/>
    </source>
</evidence>
<evidence type="ECO:0000313" key="2">
    <source>
        <dbReference type="Proteomes" id="UP000178601"/>
    </source>
</evidence>
<comment type="caution">
    <text evidence="1">The sequence shown here is derived from an EMBL/GenBank/DDBJ whole genome shotgun (WGS) entry which is preliminary data.</text>
</comment>
<proteinExistence type="predicted"/>
<reference evidence="1 2" key="1">
    <citation type="journal article" date="2016" name="Nat. Commun.">
        <title>Thousands of microbial genomes shed light on interconnected biogeochemical processes in an aquifer system.</title>
        <authorList>
            <person name="Anantharaman K."/>
            <person name="Brown C.T."/>
            <person name="Hug L.A."/>
            <person name="Sharon I."/>
            <person name="Castelle C.J."/>
            <person name="Probst A.J."/>
            <person name="Thomas B.C."/>
            <person name="Singh A."/>
            <person name="Wilkins M.J."/>
            <person name="Karaoz U."/>
            <person name="Brodie E.L."/>
            <person name="Williams K.H."/>
            <person name="Hubbard S.S."/>
            <person name="Banfield J.F."/>
        </authorList>
    </citation>
    <scope>NUCLEOTIDE SEQUENCE [LARGE SCALE GENOMIC DNA]</scope>
</reference>
<dbReference type="Proteomes" id="UP000178601">
    <property type="component" value="Unassembled WGS sequence"/>
</dbReference>